<dbReference type="EMBL" id="WHLY01000002">
    <property type="protein sequence ID" value="MPR34329.1"/>
    <property type="molecule type" value="Genomic_DNA"/>
</dbReference>
<proteinExistence type="predicted"/>
<organism evidence="1 2">
    <name type="scientific">Salmonirosea aquatica</name>
    <dbReference type="NCBI Taxonomy" id="2654236"/>
    <lineage>
        <taxon>Bacteria</taxon>
        <taxon>Pseudomonadati</taxon>
        <taxon>Bacteroidota</taxon>
        <taxon>Cytophagia</taxon>
        <taxon>Cytophagales</taxon>
        <taxon>Spirosomataceae</taxon>
        <taxon>Salmonirosea</taxon>
    </lineage>
</organism>
<comment type="caution">
    <text evidence="1">The sequence shown here is derived from an EMBL/GenBank/DDBJ whole genome shotgun (WGS) entry which is preliminary data.</text>
</comment>
<sequence>MSFTDATHGWVIGELGSILAYHPAAEPCFSAPIVVESQSIAQLSTLTSGNWNSPAVWSCGTIPTTLDDVRINSEHTITLPAGYSAASKSIELMGKIQQDANTHLRLGQE</sequence>
<name>A0A7C9FQ40_9BACT</name>
<reference evidence="1 2" key="1">
    <citation type="submission" date="2019-10" db="EMBL/GenBank/DDBJ databases">
        <title>Draft Genome Sequence of Cytophagaceae sp. SJW1-29.</title>
        <authorList>
            <person name="Choi A."/>
        </authorList>
    </citation>
    <scope>NUCLEOTIDE SEQUENCE [LARGE SCALE GENOMIC DNA]</scope>
    <source>
        <strain evidence="1 2">SJW1-29</strain>
    </source>
</reference>
<protein>
    <submittedName>
        <fullName evidence="1">Uncharacterized protein</fullName>
    </submittedName>
</protein>
<dbReference type="RefSeq" id="WP_152760449.1">
    <property type="nucleotide sequence ID" value="NZ_WHLY01000002.1"/>
</dbReference>
<accession>A0A7C9FQ40</accession>
<gene>
    <name evidence="1" type="ORF">GBK04_13425</name>
</gene>
<dbReference type="AlphaFoldDB" id="A0A7C9FQ40"/>
<evidence type="ECO:0000313" key="2">
    <source>
        <dbReference type="Proteomes" id="UP000479293"/>
    </source>
</evidence>
<evidence type="ECO:0000313" key="1">
    <source>
        <dbReference type="EMBL" id="MPR34329.1"/>
    </source>
</evidence>
<keyword evidence="2" id="KW-1185">Reference proteome</keyword>
<dbReference type="Proteomes" id="UP000479293">
    <property type="component" value="Unassembled WGS sequence"/>
</dbReference>